<dbReference type="Gene3D" id="3.50.30.40">
    <property type="entry name" value="Ribonuclease E inhibitor RraA/RraA-like"/>
    <property type="match status" value="1"/>
</dbReference>
<evidence type="ECO:0000256" key="9">
    <source>
        <dbReference type="ARBA" id="ARBA00029596"/>
    </source>
</evidence>
<evidence type="ECO:0000313" key="14">
    <source>
        <dbReference type="EMBL" id="BBC30912.1"/>
    </source>
</evidence>
<evidence type="ECO:0000256" key="8">
    <source>
        <dbReference type="ARBA" id="ARBA00025046"/>
    </source>
</evidence>
<dbReference type="Proteomes" id="UP001321542">
    <property type="component" value="Chromosome"/>
</dbReference>
<dbReference type="PANTHER" id="PTHR33254:SF4">
    <property type="entry name" value="4-HYDROXY-4-METHYL-2-OXOGLUTARATE ALDOLASE 3-RELATED"/>
    <property type="match status" value="1"/>
</dbReference>
<evidence type="ECO:0000256" key="1">
    <source>
        <dbReference type="ARBA" id="ARBA00001342"/>
    </source>
</evidence>
<gene>
    <name evidence="14" type="ORF">SGFS_022060</name>
</gene>
<dbReference type="PANTHER" id="PTHR33254">
    <property type="entry name" value="4-HYDROXY-4-METHYL-2-OXOGLUTARATE ALDOLASE 3-RELATED"/>
    <property type="match status" value="1"/>
</dbReference>
<comment type="similarity">
    <text evidence="3">Belongs to the class II aldolase/RraA-like family.</text>
</comment>
<evidence type="ECO:0000256" key="5">
    <source>
        <dbReference type="ARBA" id="ARBA00012213"/>
    </source>
</evidence>
<evidence type="ECO:0000256" key="11">
    <source>
        <dbReference type="ARBA" id="ARBA00032305"/>
    </source>
</evidence>
<evidence type="ECO:0000256" key="6">
    <source>
        <dbReference type="ARBA" id="ARBA00012947"/>
    </source>
</evidence>
<dbReference type="CDD" id="cd16841">
    <property type="entry name" value="RraA_family"/>
    <property type="match status" value="1"/>
</dbReference>
<dbReference type="EMBL" id="AP018448">
    <property type="protein sequence ID" value="BBC30912.1"/>
    <property type="molecule type" value="Genomic_DNA"/>
</dbReference>
<accession>A0ABM7F4Z6</accession>
<protein>
    <recommendedName>
        <fullName evidence="7">Putative 4-hydroxy-4-methyl-2-oxoglutarate aldolase</fullName>
        <ecNumber evidence="6">4.1.1.112</ecNumber>
        <ecNumber evidence="5">4.1.3.17</ecNumber>
    </recommendedName>
    <alternativeName>
        <fullName evidence="11">Oxaloacetate decarboxylase</fullName>
    </alternativeName>
    <alternativeName>
        <fullName evidence="9">Regulator of ribonuclease activity homolog</fullName>
    </alternativeName>
    <alternativeName>
        <fullName evidence="10">RraA-like protein</fullName>
    </alternativeName>
</protein>
<keyword evidence="15" id="KW-1185">Reference proteome</keyword>
<comment type="catalytic activity">
    <reaction evidence="12">
        <text>oxaloacetate + H(+) = pyruvate + CO2</text>
        <dbReference type="Rhea" id="RHEA:15641"/>
        <dbReference type="ChEBI" id="CHEBI:15361"/>
        <dbReference type="ChEBI" id="CHEBI:15378"/>
        <dbReference type="ChEBI" id="CHEBI:16452"/>
        <dbReference type="ChEBI" id="CHEBI:16526"/>
        <dbReference type="EC" id="4.1.1.112"/>
    </reaction>
</comment>
<reference evidence="14 15" key="1">
    <citation type="journal article" date="2010" name="ChemBioChem">
        <title>Cloning and characterization of the biosynthetic gene cluster of 16-membered macrolide antibiotic FD-891: involvement of a dual functional cytochrome P450 monooxygenase catalyzing epoxidation and hydroxylation.</title>
        <authorList>
            <person name="Kudo F."/>
            <person name="Motegi A."/>
            <person name="Mizoue K."/>
            <person name="Eguchi T."/>
        </authorList>
    </citation>
    <scope>NUCLEOTIDE SEQUENCE [LARGE SCALE GENOMIC DNA]</scope>
    <source>
        <strain evidence="14 15">A-8890</strain>
    </source>
</reference>
<name>A0ABM7F4Z6_9ACTN</name>
<evidence type="ECO:0000256" key="12">
    <source>
        <dbReference type="ARBA" id="ARBA00047973"/>
    </source>
</evidence>
<evidence type="ECO:0000313" key="15">
    <source>
        <dbReference type="Proteomes" id="UP001321542"/>
    </source>
</evidence>
<sequence>MNGHAHPAPERETGHAHPAVVREKGEDEAVVRLARLDTCAVSDALDKLGLPGAALGLTALAAPRRITGRAVTVDLVEQRSEVAGSGRHLGTAAVDASGPGDVIVVAHQGRTHAAGWGGVLSTGARCNGVEGVVVDGACRDVDEACELDLPLYATTGVPITARGRVVERAWNVPVDIVGVPVAPGDLVIADASGVVFVPSAHAERVLATAEAIAATERAMVERVRAGHAMADVMSADYETMLDR</sequence>
<organism evidence="14 15">
    <name type="scientific">Streptomyces graminofaciens</name>
    <dbReference type="NCBI Taxonomy" id="68212"/>
    <lineage>
        <taxon>Bacteria</taxon>
        <taxon>Bacillati</taxon>
        <taxon>Actinomycetota</taxon>
        <taxon>Actinomycetes</taxon>
        <taxon>Kitasatosporales</taxon>
        <taxon>Streptomycetaceae</taxon>
        <taxon>Streptomyces</taxon>
    </lineage>
</organism>
<evidence type="ECO:0000256" key="3">
    <source>
        <dbReference type="ARBA" id="ARBA00008621"/>
    </source>
</evidence>
<evidence type="ECO:0000256" key="4">
    <source>
        <dbReference type="ARBA" id="ARBA00011233"/>
    </source>
</evidence>
<dbReference type="InterPro" id="IPR036704">
    <property type="entry name" value="RraA/RraA-like_sf"/>
</dbReference>
<dbReference type="Pfam" id="PF03737">
    <property type="entry name" value="RraA-like"/>
    <property type="match status" value="1"/>
</dbReference>
<evidence type="ECO:0000256" key="13">
    <source>
        <dbReference type="SAM" id="MobiDB-lite"/>
    </source>
</evidence>
<dbReference type="EC" id="4.1.3.17" evidence="5"/>
<feature type="region of interest" description="Disordered" evidence="13">
    <location>
        <begin position="1"/>
        <end position="23"/>
    </location>
</feature>
<proteinExistence type="inferred from homology"/>
<dbReference type="InterPro" id="IPR005493">
    <property type="entry name" value="RraA/RraA-like"/>
</dbReference>
<evidence type="ECO:0000256" key="7">
    <source>
        <dbReference type="ARBA" id="ARBA00016549"/>
    </source>
</evidence>
<feature type="compositionally biased region" description="Basic and acidic residues" evidence="13">
    <location>
        <begin position="7"/>
        <end position="23"/>
    </location>
</feature>
<reference evidence="14 15" key="2">
    <citation type="journal article" date="2023" name="ChemBioChem">
        <title>Acyltransferase Domain Exchange between Two Independent Type I Polyketide Synthases in the Same Producer Strain of Macrolide Antibiotics.</title>
        <authorList>
            <person name="Kudo F."/>
            <person name="Kishikawa K."/>
            <person name="Tsuboi K."/>
            <person name="Kido T."/>
            <person name="Usui T."/>
            <person name="Hashimoto J."/>
            <person name="Shin-Ya K."/>
            <person name="Miyanaga A."/>
            <person name="Eguchi T."/>
        </authorList>
    </citation>
    <scope>NUCLEOTIDE SEQUENCE [LARGE SCALE GENOMIC DNA]</scope>
    <source>
        <strain evidence="14 15">A-8890</strain>
    </source>
</reference>
<comment type="subunit">
    <text evidence="4">Homotrimer.</text>
</comment>
<evidence type="ECO:0000256" key="10">
    <source>
        <dbReference type="ARBA" id="ARBA00030169"/>
    </source>
</evidence>
<evidence type="ECO:0000256" key="2">
    <source>
        <dbReference type="ARBA" id="ARBA00001968"/>
    </source>
</evidence>
<comment type="function">
    <text evidence="8">Catalyzes the aldol cleavage of 4-hydroxy-4-methyl-2-oxoglutarate (HMG) into 2 molecules of pyruvate. Also contains a secondary oxaloacetate (OAA) decarboxylase activity due to the common pyruvate enolate transition state formed following C-C bond cleavage in the retro-aldol and decarboxylation reactions.</text>
</comment>
<comment type="cofactor">
    <cofactor evidence="2">
        <name>a divalent metal cation</name>
        <dbReference type="ChEBI" id="CHEBI:60240"/>
    </cofactor>
</comment>
<dbReference type="EC" id="4.1.1.112" evidence="6"/>
<dbReference type="SUPFAM" id="SSF89562">
    <property type="entry name" value="RraA-like"/>
    <property type="match status" value="1"/>
</dbReference>
<comment type="catalytic activity">
    <reaction evidence="1">
        <text>4-hydroxy-4-methyl-2-oxoglutarate = 2 pyruvate</text>
        <dbReference type="Rhea" id="RHEA:22748"/>
        <dbReference type="ChEBI" id="CHEBI:15361"/>
        <dbReference type="ChEBI" id="CHEBI:58276"/>
        <dbReference type="EC" id="4.1.3.17"/>
    </reaction>
</comment>